<name>A0A381JSM3_9FLAO</name>
<evidence type="ECO:0000313" key="4">
    <source>
        <dbReference type="EMBL" id="SUY54025.1"/>
    </source>
</evidence>
<reference evidence="4 6" key="2">
    <citation type="submission" date="2018-06" db="EMBL/GenBank/DDBJ databases">
        <authorList>
            <consortium name="Pathogen Informatics"/>
            <person name="Doyle S."/>
        </authorList>
    </citation>
    <scope>NUCLEOTIDE SEQUENCE [LARGE SCALE GENOMIC DNA]</scope>
    <source>
        <strain evidence="4 6">NCTC13560</strain>
    </source>
</reference>
<dbReference type="Proteomes" id="UP000255231">
    <property type="component" value="Unassembled WGS sequence"/>
</dbReference>
<evidence type="ECO:0000313" key="5">
    <source>
        <dbReference type="Proteomes" id="UP000185725"/>
    </source>
</evidence>
<evidence type="ECO:0000313" key="3">
    <source>
        <dbReference type="EMBL" id="SIR32950.1"/>
    </source>
</evidence>
<dbReference type="Proteomes" id="UP000185725">
    <property type="component" value="Unassembled WGS sequence"/>
</dbReference>
<organism evidence="4 6">
    <name type="scientific">Chryseobacterium indoltheticum</name>
    <dbReference type="NCBI Taxonomy" id="254"/>
    <lineage>
        <taxon>Bacteria</taxon>
        <taxon>Pseudomonadati</taxon>
        <taxon>Bacteroidota</taxon>
        <taxon>Flavobacteriia</taxon>
        <taxon>Flavobacteriales</taxon>
        <taxon>Weeksellaceae</taxon>
        <taxon>Chryseobacterium group</taxon>
        <taxon>Chryseobacterium</taxon>
    </lineage>
</organism>
<sequence length="293" mass="33426">MTLFSCQDTRSRKTQNKEQYPPQKLFEGKQLEAAQKIFDEDNSGLESVLKDDPQIINQLSDNKGYTLLMYASVVENLPAMEILLKNGADPNIVVPNEGLGLPLSHAVALNNYKMAKLLFKYKANPNPELGNSPLCNAMSLGNEQIEKKMIDFLLDNGADINHISYLGHNIMEEAARNLSQFRIALYLLEKGGNPKIKGTELSPMAKYIEYEKKKTSENKNPKAVDYYENLLKVSTILQEKYHITFPVKDDPKAEAKLRIELYEKLSEKDKKSVNFNKNYGENRYKEDQKLLLQ</sequence>
<dbReference type="AlphaFoldDB" id="A0A381JSM3"/>
<dbReference type="KEGG" id="cil:EG358_16710"/>
<dbReference type="SMART" id="SM00248">
    <property type="entry name" value="ANK"/>
    <property type="match status" value="4"/>
</dbReference>
<proteinExistence type="predicted"/>
<feature type="region of interest" description="Disordered" evidence="2">
    <location>
        <begin position="1"/>
        <end position="20"/>
    </location>
</feature>
<evidence type="ECO:0000313" key="6">
    <source>
        <dbReference type="Proteomes" id="UP000255231"/>
    </source>
</evidence>
<feature type="repeat" description="ANK" evidence="1">
    <location>
        <begin position="129"/>
        <end position="165"/>
    </location>
</feature>
<dbReference type="SUPFAM" id="SSF48403">
    <property type="entry name" value="Ankyrin repeat"/>
    <property type="match status" value="1"/>
</dbReference>
<dbReference type="PROSITE" id="PS50088">
    <property type="entry name" value="ANK_REPEAT"/>
    <property type="match status" value="2"/>
</dbReference>
<dbReference type="OrthoDB" id="1239122at2"/>
<dbReference type="PANTHER" id="PTHR46224:SF64">
    <property type="entry name" value="IQ MOTIF AND ANKYRIN REPEAT DOMAIN-CONTAINING PROTEIN 1"/>
    <property type="match status" value="1"/>
</dbReference>
<dbReference type="PROSITE" id="PS50297">
    <property type="entry name" value="ANK_REP_REGION"/>
    <property type="match status" value="2"/>
</dbReference>
<dbReference type="Gene3D" id="1.25.40.20">
    <property type="entry name" value="Ankyrin repeat-containing domain"/>
    <property type="match status" value="2"/>
</dbReference>
<keyword evidence="5" id="KW-1185">Reference proteome</keyword>
<dbReference type="InterPro" id="IPR036770">
    <property type="entry name" value="Ankyrin_rpt-contain_sf"/>
</dbReference>
<evidence type="ECO:0000256" key="2">
    <source>
        <dbReference type="SAM" id="MobiDB-lite"/>
    </source>
</evidence>
<protein>
    <submittedName>
        <fullName evidence="3">Ankyrin repeat-containing protein</fullName>
    </submittedName>
    <submittedName>
        <fullName evidence="4">Ankyrin repeats (3 copies)</fullName>
    </submittedName>
</protein>
<dbReference type="Pfam" id="PF00023">
    <property type="entry name" value="Ank"/>
    <property type="match status" value="1"/>
</dbReference>
<keyword evidence="1" id="KW-0040">ANK repeat</keyword>
<gene>
    <name evidence="4" type="ORF">NCTC13560_03990</name>
    <name evidence="3" type="ORF">SAMN05421682_11832</name>
</gene>
<reference evidence="3 5" key="1">
    <citation type="submission" date="2017-01" db="EMBL/GenBank/DDBJ databases">
        <authorList>
            <person name="Varghese N."/>
            <person name="Submissions S."/>
        </authorList>
    </citation>
    <scope>NUCLEOTIDE SEQUENCE [LARGE SCALE GENOMIC DNA]</scope>
    <source>
        <strain evidence="3 5">ATCC 27950</strain>
    </source>
</reference>
<dbReference type="InterPro" id="IPR002110">
    <property type="entry name" value="Ankyrin_rpt"/>
</dbReference>
<accession>A0A381JSM3</accession>
<feature type="repeat" description="ANK" evidence="1">
    <location>
        <begin position="63"/>
        <end position="95"/>
    </location>
</feature>
<evidence type="ECO:0000256" key="1">
    <source>
        <dbReference type="PROSITE-ProRule" id="PRU00023"/>
    </source>
</evidence>
<dbReference type="InterPro" id="IPR051616">
    <property type="entry name" value="Cul2-RING_E3_ligase_SR"/>
</dbReference>
<dbReference type="EMBL" id="UFVS01000003">
    <property type="protein sequence ID" value="SUY54025.1"/>
    <property type="molecule type" value="Genomic_DNA"/>
</dbReference>
<dbReference type="EMBL" id="FTMF01000018">
    <property type="protein sequence ID" value="SIR32950.1"/>
    <property type="molecule type" value="Genomic_DNA"/>
</dbReference>
<dbReference type="PANTHER" id="PTHR46224">
    <property type="entry name" value="ANKYRIN REPEAT FAMILY PROTEIN"/>
    <property type="match status" value="1"/>
</dbReference>
<dbReference type="Pfam" id="PF12796">
    <property type="entry name" value="Ank_2"/>
    <property type="match status" value="1"/>
</dbReference>